<evidence type="ECO:0000313" key="1">
    <source>
        <dbReference type="EMBL" id="TKI92130.1"/>
    </source>
</evidence>
<name>A0A4U3AWC0_9BACI</name>
<dbReference type="InterPro" id="IPR047705">
    <property type="entry name" value="AimR-like"/>
</dbReference>
<dbReference type="Pfam" id="PF22871">
    <property type="entry name" value="AimR"/>
    <property type="match status" value="1"/>
</dbReference>
<dbReference type="EMBL" id="SZON01001197">
    <property type="protein sequence ID" value="TKI92130.1"/>
    <property type="molecule type" value="Genomic_DNA"/>
</dbReference>
<dbReference type="AlphaFoldDB" id="A0A4U3AWC0"/>
<dbReference type="Proteomes" id="UP000305222">
    <property type="component" value="Unassembled WGS sequence"/>
</dbReference>
<proteinExistence type="predicted"/>
<protein>
    <recommendedName>
        <fullName evidence="3">Transcriptional regulator</fullName>
    </recommendedName>
</protein>
<organism evidence="1 2">
    <name type="scientific">Bacillus wiedmannii</name>
    <dbReference type="NCBI Taxonomy" id="1890302"/>
    <lineage>
        <taxon>Bacteria</taxon>
        <taxon>Bacillati</taxon>
        <taxon>Bacillota</taxon>
        <taxon>Bacilli</taxon>
        <taxon>Bacillales</taxon>
        <taxon>Bacillaceae</taxon>
        <taxon>Bacillus</taxon>
        <taxon>Bacillus cereus group</taxon>
    </lineage>
</organism>
<dbReference type="NCBIfam" id="NF038310">
    <property type="entry name" value="lysogeny_AimR"/>
    <property type="match status" value="1"/>
</dbReference>
<dbReference type="InterPro" id="IPR010982">
    <property type="entry name" value="Lambda_DNA-bd_dom_sf"/>
</dbReference>
<comment type="caution">
    <text evidence="1">The sequence shown here is derived from an EMBL/GenBank/DDBJ whole genome shotgun (WGS) entry which is preliminary data.</text>
</comment>
<accession>A0A4U3AWC0</accession>
<dbReference type="InterPro" id="IPR001387">
    <property type="entry name" value="Cro/C1-type_HTH"/>
</dbReference>
<evidence type="ECO:0000313" key="2">
    <source>
        <dbReference type="Proteomes" id="UP000305222"/>
    </source>
</evidence>
<gene>
    <name evidence="1" type="ORF">FC699_20650</name>
</gene>
<sequence length="226" mass="26556">MQTVLGKIQDDLFAKGITNKSLAKYLSVSPSGVSDFFKGKREMSFSYFSKTLVLLYDDEHDKRRGYIRHYINVASKHESLREALEYTAIRGEFETLQQLIIKELNSSNATNREWATMYDLFYKRNAERVDVERFLELVEEKRKKVKSLEMQVMSDILLCYALHDMGNYRLLKKYISGATVKIEKIKNKFIQSCFRIRVKEWLCVINLLSGNLIDTRNKCEELLFIC</sequence>
<feature type="non-terminal residue" evidence="1">
    <location>
        <position position="226"/>
    </location>
</feature>
<dbReference type="GO" id="GO:0003677">
    <property type="term" value="F:DNA binding"/>
    <property type="evidence" value="ECO:0007669"/>
    <property type="project" value="InterPro"/>
</dbReference>
<reference evidence="1 2" key="1">
    <citation type="journal article" date="2019" name="Environ. Microbiol.">
        <title>An active ?-lactamase is a part of an orchestrated cell wall stress resistance network of Bacillus subtilis and related rhizosphere species.</title>
        <authorList>
            <person name="Bucher T."/>
            <person name="Keren-Paz A."/>
            <person name="Hausser J."/>
            <person name="Olender T."/>
            <person name="Cytryn E."/>
            <person name="Kolodkin-Gal I."/>
        </authorList>
    </citation>
    <scope>NUCLEOTIDE SEQUENCE [LARGE SCALE GENOMIC DNA]</scope>
    <source>
        <strain evidence="1 2">I5</strain>
    </source>
</reference>
<dbReference type="SUPFAM" id="SSF47413">
    <property type="entry name" value="lambda repressor-like DNA-binding domains"/>
    <property type="match status" value="1"/>
</dbReference>
<dbReference type="CDD" id="cd00093">
    <property type="entry name" value="HTH_XRE"/>
    <property type="match status" value="1"/>
</dbReference>
<evidence type="ECO:0008006" key="3">
    <source>
        <dbReference type="Google" id="ProtNLM"/>
    </source>
</evidence>